<dbReference type="InterPro" id="IPR026590">
    <property type="entry name" value="Ssirtuin_cat_dom"/>
</dbReference>
<dbReference type="SUPFAM" id="SSF52467">
    <property type="entry name" value="DHS-like NAD/FAD-binding domain"/>
    <property type="match status" value="1"/>
</dbReference>
<name>A0A935PZX7_9PROT</name>
<dbReference type="EC" id="2.3.1.286" evidence="1"/>
<sequence>MPETRPIPAIPRQIEQGIERLSTLLERGPVALLSGAGLSTASGIPAYRDRHGQWQHSQPIQHQDFLRSESVRQRYWARSFAGWASMALASPAAGHRALTRLEERGIASAVITQNVDGLHQKAGSRSVIELHGGIDRVLCLACGERFPRASVQHWLATANPEFTAGATRPAPDGDAQLPDAAAADFRIPGCPSCSGTLKPDVVFFGDSVPRERVAAAKQSIDAARALLVVGSSLMVYSGFRLVDHARQRGLPVVAINQGVTRADHLLDLKIEADCGEVLERLLGILELGK</sequence>
<evidence type="ECO:0000256" key="2">
    <source>
        <dbReference type="ARBA" id="ARBA00022679"/>
    </source>
</evidence>
<feature type="binding site" evidence="4">
    <location>
        <position position="193"/>
    </location>
    <ligand>
        <name>Zn(2+)</name>
        <dbReference type="ChEBI" id="CHEBI:29105"/>
    </ligand>
</feature>
<dbReference type="InterPro" id="IPR029035">
    <property type="entry name" value="DHS-like_NAD/FAD-binding_dom"/>
</dbReference>
<dbReference type="GO" id="GO:0017136">
    <property type="term" value="F:histone deacetylase activity, NAD-dependent"/>
    <property type="evidence" value="ECO:0007669"/>
    <property type="project" value="TreeGrafter"/>
</dbReference>
<feature type="binding site" evidence="4">
    <location>
        <position position="142"/>
    </location>
    <ligand>
        <name>Zn(2+)</name>
        <dbReference type="ChEBI" id="CHEBI:29105"/>
    </ligand>
</feature>
<evidence type="ECO:0000256" key="1">
    <source>
        <dbReference type="ARBA" id="ARBA00012928"/>
    </source>
</evidence>
<dbReference type="Pfam" id="PF02146">
    <property type="entry name" value="SIR2"/>
    <property type="match status" value="1"/>
</dbReference>
<dbReference type="InterPro" id="IPR050134">
    <property type="entry name" value="NAD-dep_sirtuin_deacylases"/>
</dbReference>
<dbReference type="AlphaFoldDB" id="A0A935PZX7"/>
<feature type="active site" description="Proton acceptor" evidence="4">
    <location>
        <position position="131"/>
    </location>
</feature>
<proteinExistence type="predicted"/>
<keyword evidence="4" id="KW-0479">Metal-binding</keyword>
<dbReference type="GO" id="GO:0046872">
    <property type="term" value="F:metal ion binding"/>
    <property type="evidence" value="ECO:0007669"/>
    <property type="project" value="UniProtKB-KW"/>
</dbReference>
<evidence type="ECO:0000256" key="4">
    <source>
        <dbReference type="PROSITE-ProRule" id="PRU00236"/>
    </source>
</evidence>
<keyword evidence="3" id="KW-0520">NAD</keyword>
<organism evidence="6 7">
    <name type="scientific">Candidatus Accumulibacter proximus</name>
    <dbReference type="NCBI Taxonomy" id="2954385"/>
    <lineage>
        <taxon>Bacteria</taxon>
        <taxon>Pseudomonadati</taxon>
        <taxon>Pseudomonadota</taxon>
        <taxon>Betaproteobacteria</taxon>
        <taxon>Candidatus Accumulibacter</taxon>
    </lineage>
</organism>
<dbReference type="PANTHER" id="PTHR11085:SF10">
    <property type="entry name" value="NAD-DEPENDENT PROTEIN DEACYLASE SIRTUIN-5, MITOCHONDRIAL-RELATED"/>
    <property type="match status" value="1"/>
</dbReference>
<reference evidence="6 7" key="1">
    <citation type="submission" date="2020-10" db="EMBL/GenBank/DDBJ databases">
        <title>Connecting structure to function with the recovery of over 1000 high-quality activated sludge metagenome-assembled genomes encoding full-length rRNA genes using long-read sequencing.</title>
        <authorList>
            <person name="Singleton C.M."/>
            <person name="Petriglieri F."/>
            <person name="Kristensen J.M."/>
            <person name="Kirkegaard R.H."/>
            <person name="Michaelsen T.Y."/>
            <person name="Andersen M.H."/>
            <person name="Karst S.M."/>
            <person name="Dueholm M.S."/>
            <person name="Nielsen P.H."/>
            <person name="Albertsen M."/>
        </authorList>
    </citation>
    <scope>NUCLEOTIDE SEQUENCE [LARGE SCALE GENOMIC DNA]</scope>
    <source>
        <strain evidence="6">EsbW_18-Q3-R4-48_BATAC.285</strain>
    </source>
</reference>
<evidence type="ECO:0000313" key="6">
    <source>
        <dbReference type="EMBL" id="MBK7675529.1"/>
    </source>
</evidence>
<feature type="binding site" evidence="4">
    <location>
        <position position="190"/>
    </location>
    <ligand>
        <name>Zn(2+)</name>
        <dbReference type="ChEBI" id="CHEBI:29105"/>
    </ligand>
</feature>
<keyword evidence="4" id="KW-0862">Zinc</keyword>
<dbReference type="Gene3D" id="3.40.50.1220">
    <property type="entry name" value="TPP-binding domain"/>
    <property type="match status" value="1"/>
</dbReference>
<accession>A0A935PZX7</accession>
<dbReference type="GO" id="GO:0070403">
    <property type="term" value="F:NAD+ binding"/>
    <property type="evidence" value="ECO:0007669"/>
    <property type="project" value="InterPro"/>
</dbReference>
<dbReference type="EMBL" id="JADJMH010000012">
    <property type="protein sequence ID" value="MBK7675529.1"/>
    <property type="molecule type" value="Genomic_DNA"/>
</dbReference>
<feature type="domain" description="Deacetylase sirtuin-type" evidence="5">
    <location>
        <begin position="11"/>
        <end position="289"/>
    </location>
</feature>
<dbReference type="InterPro" id="IPR026591">
    <property type="entry name" value="Sirtuin_cat_small_dom_sf"/>
</dbReference>
<dbReference type="PROSITE" id="PS50305">
    <property type="entry name" value="SIRTUIN"/>
    <property type="match status" value="1"/>
</dbReference>
<dbReference type="NCBIfam" id="NF003738">
    <property type="entry name" value="PRK05333.1"/>
    <property type="match status" value="1"/>
</dbReference>
<dbReference type="PANTHER" id="PTHR11085">
    <property type="entry name" value="NAD-DEPENDENT PROTEIN DEACYLASE SIRTUIN-5, MITOCHONDRIAL-RELATED"/>
    <property type="match status" value="1"/>
</dbReference>
<evidence type="ECO:0000259" key="5">
    <source>
        <dbReference type="PROSITE" id="PS50305"/>
    </source>
</evidence>
<feature type="binding site" evidence="4">
    <location>
        <position position="139"/>
    </location>
    <ligand>
        <name>Zn(2+)</name>
        <dbReference type="ChEBI" id="CHEBI:29105"/>
    </ligand>
</feature>
<keyword evidence="2" id="KW-0808">Transferase</keyword>
<evidence type="ECO:0000313" key="7">
    <source>
        <dbReference type="Proteomes" id="UP000697998"/>
    </source>
</evidence>
<comment type="caution">
    <text evidence="6">The sequence shown here is derived from an EMBL/GenBank/DDBJ whole genome shotgun (WGS) entry which is preliminary data.</text>
</comment>
<evidence type="ECO:0000256" key="3">
    <source>
        <dbReference type="ARBA" id="ARBA00023027"/>
    </source>
</evidence>
<dbReference type="InterPro" id="IPR003000">
    <property type="entry name" value="Sirtuin"/>
</dbReference>
<gene>
    <name evidence="6" type="ORF">IPJ27_12665</name>
</gene>
<protein>
    <recommendedName>
        <fullName evidence="1">protein acetyllysine N-acetyltransferase</fullName>
        <ecNumber evidence="1">2.3.1.286</ecNumber>
    </recommendedName>
</protein>
<dbReference type="Proteomes" id="UP000697998">
    <property type="component" value="Unassembled WGS sequence"/>
</dbReference>
<dbReference type="Gene3D" id="3.30.1600.10">
    <property type="entry name" value="SIR2/SIRT2 'Small Domain"/>
    <property type="match status" value="1"/>
</dbReference>